<dbReference type="RefSeq" id="XP_007755420.1">
    <property type="nucleotide sequence ID" value="XM_007757230.1"/>
</dbReference>
<feature type="region of interest" description="Disordered" evidence="1">
    <location>
        <begin position="47"/>
        <end position="214"/>
    </location>
</feature>
<dbReference type="OrthoDB" id="5416037at2759"/>
<dbReference type="AlphaFoldDB" id="W9WDY3"/>
<organism evidence="2 3">
    <name type="scientific">Cladophialophora yegresii CBS 114405</name>
    <dbReference type="NCBI Taxonomy" id="1182544"/>
    <lineage>
        <taxon>Eukaryota</taxon>
        <taxon>Fungi</taxon>
        <taxon>Dikarya</taxon>
        <taxon>Ascomycota</taxon>
        <taxon>Pezizomycotina</taxon>
        <taxon>Eurotiomycetes</taxon>
        <taxon>Chaetothyriomycetidae</taxon>
        <taxon>Chaetothyriales</taxon>
        <taxon>Herpotrichiellaceae</taxon>
        <taxon>Cladophialophora</taxon>
    </lineage>
</organism>
<evidence type="ECO:0000313" key="2">
    <source>
        <dbReference type="EMBL" id="EXJ62766.1"/>
    </source>
</evidence>
<dbReference type="EMBL" id="AMGW01000002">
    <property type="protein sequence ID" value="EXJ62766.1"/>
    <property type="molecule type" value="Genomic_DNA"/>
</dbReference>
<feature type="compositionally biased region" description="Polar residues" evidence="1">
    <location>
        <begin position="153"/>
        <end position="167"/>
    </location>
</feature>
<feature type="compositionally biased region" description="Basic and acidic residues" evidence="1">
    <location>
        <begin position="137"/>
        <end position="151"/>
    </location>
</feature>
<feature type="compositionally biased region" description="Low complexity" evidence="1">
    <location>
        <begin position="89"/>
        <end position="101"/>
    </location>
</feature>
<reference evidence="2 3" key="1">
    <citation type="submission" date="2013-03" db="EMBL/GenBank/DDBJ databases">
        <title>The Genome Sequence of Cladophialophora yegresii CBS 114405.</title>
        <authorList>
            <consortium name="The Broad Institute Genomics Platform"/>
            <person name="Cuomo C."/>
            <person name="de Hoog S."/>
            <person name="Gorbushina A."/>
            <person name="Walker B."/>
            <person name="Young S.K."/>
            <person name="Zeng Q."/>
            <person name="Gargeya S."/>
            <person name="Fitzgerald M."/>
            <person name="Haas B."/>
            <person name="Abouelleil A."/>
            <person name="Allen A.W."/>
            <person name="Alvarado L."/>
            <person name="Arachchi H.M."/>
            <person name="Berlin A.M."/>
            <person name="Chapman S.B."/>
            <person name="Gainer-Dewar J."/>
            <person name="Goldberg J."/>
            <person name="Griggs A."/>
            <person name="Gujja S."/>
            <person name="Hansen M."/>
            <person name="Howarth C."/>
            <person name="Imamovic A."/>
            <person name="Ireland A."/>
            <person name="Larimer J."/>
            <person name="McCowan C."/>
            <person name="Murphy C."/>
            <person name="Pearson M."/>
            <person name="Poon T.W."/>
            <person name="Priest M."/>
            <person name="Roberts A."/>
            <person name="Saif S."/>
            <person name="Shea T."/>
            <person name="Sisk P."/>
            <person name="Sykes S."/>
            <person name="Wortman J."/>
            <person name="Nusbaum C."/>
            <person name="Birren B."/>
        </authorList>
    </citation>
    <scope>NUCLEOTIDE SEQUENCE [LARGE SCALE GENOMIC DNA]</scope>
    <source>
        <strain evidence="2 3">CBS 114405</strain>
    </source>
</reference>
<gene>
    <name evidence="2" type="ORF">A1O7_03205</name>
</gene>
<dbReference type="HOGENOM" id="CLU_1288787_0_0_1"/>
<sequence length="214" mass="23245">MAAAVGPIELPTGRRSYYNTSTPVDIHDPNWIPVLHGTAYKPQLSPAEKEVFQPQPPASFSLFPLQPNSPKPRPGFSHAYSKSSMAPESVASDSDSRSQSALENIEPLPSIPSHVQYPRDASRGHNRQITSTTAGSNEEKISGGTDTHRDMGSTPSIEDNENASSTKPAYGTDVHSFVYDLRETEHNAPTNVQIQPEADGTSHPYYSREAISST</sequence>
<protein>
    <submittedName>
        <fullName evidence="2">Uncharacterized protein</fullName>
    </submittedName>
</protein>
<keyword evidence="3" id="KW-1185">Reference proteome</keyword>
<dbReference type="GeneID" id="19177805"/>
<dbReference type="STRING" id="1182544.W9WDY3"/>
<accession>W9WDY3</accession>
<name>W9WDY3_9EURO</name>
<dbReference type="Proteomes" id="UP000019473">
    <property type="component" value="Unassembled WGS sequence"/>
</dbReference>
<comment type="caution">
    <text evidence="2">The sequence shown here is derived from an EMBL/GenBank/DDBJ whole genome shotgun (WGS) entry which is preliminary data.</text>
</comment>
<proteinExistence type="predicted"/>
<evidence type="ECO:0000256" key="1">
    <source>
        <dbReference type="SAM" id="MobiDB-lite"/>
    </source>
</evidence>
<dbReference type="VEuPathDB" id="FungiDB:A1O7_03205"/>
<evidence type="ECO:0000313" key="3">
    <source>
        <dbReference type="Proteomes" id="UP000019473"/>
    </source>
</evidence>
<feature type="compositionally biased region" description="Polar residues" evidence="1">
    <location>
        <begin position="127"/>
        <end position="136"/>
    </location>
</feature>